<gene>
    <name evidence="4" type="ORF">KIN20_013401</name>
</gene>
<dbReference type="Pfam" id="PF00635">
    <property type="entry name" value="Motile_Sperm"/>
    <property type="match status" value="1"/>
</dbReference>
<evidence type="ECO:0000256" key="1">
    <source>
        <dbReference type="RuleBase" id="RU003425"/>
    </source>
</evidence>
<dbReference type="Gene3D" id="2.60.40.10">
    <property type="entry name" value="Immunoglobulins"/>
    <property type="match status" value="1"/>
</dbReference>
<feature type="non-terminal residue" evidence="4">
    <location>
        <position position="186"/>
    </location>
</feature>
<evidence type="ECO:0000259" key="3">
    <source>
        <dbReference type="PROSITE" id="PS50202"/>
    </source>
</evidence>
<organism evidence="4 5">
    <name type="scientific">Parelaphostrongylus tenuis</name>
    <name type="common">Meningeal worm</name>
    <dbReference type="NCBI Taxonomy" id="148309"/>
    <lineage>
        <taxon>Eukaryota</taxon>
        <taxon>Metazoa</taxon>
        <taxon>Ecdysozoa</taxon>
        <taxon>Nematoda</taxon>
        <taxon>Chromadorea</taxon>
        <taxon>Rhabditida</taxon>
        <taxon>Rhabditina</taxon>
        <taxon>Rhabditomorpha</taxon>
        <taxon>Strongyloidea</taxon>
        <taxon>Metastrongylidae</taxon>
        <taxon>Parelaphostrongylus</taxon>
    </lineage>
</organism>
<dbReference type="SUPFAM" id="SSF49354">
    <property type="entry name" value="PapD-like"/>
    <property type="match status" value="1"/>
</dbReference>
<feature type="region of interest" description="Disordered" evidence="2">
    <location>
        <begin position="124"/>
        <end position="186"/>
    </location>
</feature>
<evidence type="ECO:0000256" key="2">
    <source>
        <dbReference type="SAM" id="MobiDB-lite"/>
    </source>
</evidence>
<dbReference type="InterPro" id="IPR000535">
    <property type="entry name" value="MSP_dom"/>
</dbReference>
<dbReference type="Proteomes" id="UP001196413">
    <property type="component" value="Unassembled WGS sequence"/>
</dbReference>
<comment type="caution">
    <text evidence="4">The sequence shown here is derived from an EMBL/GenBank/DDBJ whole genome shotgun (WGS) entry which is preliminary data.</text>
</comment>
<dbReference type="InterPro" id="IPR013783">
    <property type="entry name" value="Ig-like_fold"/>
</dbReference>
<name>A0AAD5N207_PARTN</name>
<evidence type="ECO:0000313" key="4">
    <source>
        <dbReference type="EMBL" id="KAJ1355844.1"/>
    </source>
</evidence>
<dbReference type="PANTHER" id="PTHR21513">
    <property type="entry name" value="MAJOR SPERM PROTEIN"/>
    <property type="match status" value="1"/>
</dbReference>
<sequence length="186" mass="21859">LLPPQNVIHSEQYYSGKQLGKKPTLASIKITNTLKERIAFKVKCTSNEMFRIRPVVGALKPDDYVSVSLRFNAGKTVPVSGRHYFAVYYIKATDEKKAPRATWAHHKGEPEGTKRLYIDFKKEGEEEKKDDRKKEKIDDKKEEKKDDEKKEEKKEEKKDEEINDEKRDDEKKEEKKEEKKDEEKKG</sequence>
<keyword evidence="1" id="KW-0206">Cytoskeleton</keyword>
<dbReference type="PANTHER" id="PTHR21513:SF19">
    <property type="entry name" value="MAJOR SPERM PROTEIN"/>
    <property type="match status" value="1"/>
</dbReference>
<dbReference type="PROSITE" id="PS50202">
    <property type="entry name" value="MSP"/>
    <property type="match status" value="1"/>
</dbReference>
<dbReference type="EMBL" id="JAHQIW010002621">
    <property type="protein sequence ID" value="KAJ1355844.1"/>
    <property type="molecule type" value="Genomic_DNA"/>
</dbReference>
<protein>
    <recommendedName>
        <fullName evidence="1">Major sperm protein</fullName>
    </recommendedName>
</protein>
<accession>A0AAD5N207</accession>
<dbReference type="InterPro" id="IPR008962">
    <property type="entry name" value="PapD-like_sf"/>
</dbReference>
<proteinExistence type="predicted"/>
<comment type="function">
    <text evidence="1">Central component in molecular interactions underlying sperm crawling. Forms an extensive filament system that extends from sperm villipoda, along the leading edge of the pseudopod.</text>
</comment>
<reference evidence="4" key="1">
    <citation type="submission" date="2021-06" db="EMBL/GenBank/DDBJ databases">
        <title>Parelaphostrongylus tenuis whole genome reference sequence.</title>
        <authorList>
            <person name="Garwood T.J."/>
            <person name="Larsen P.A."/>
            <person name="Fountain-Jones N.M."/>
            <person name="Garbe J.R."/>
            <person name="Macchietto M.G."/>
            <person name="Kania S.A."/>
            <person name="Gerhold R.W."/>
            <person name="Richards J.E."/>
            <person name="Wolf T.M."/>
        </authorList>
    </citation>
    <scope>NUCLEOTIDE SEQUENCE</scope>
    <source>
        <strain evidence="4">MNPRO001-30</strain>
        <tissue evidence="4">Meninges</tissue>
    </source>
</reference>
<dbReference type="AlphaFoldDB" id="A0AAD5N207"/>
<evidence type="ECO:0000313" key="5">
    <source>
        <dbReference type="Proteomes" id="UP001196413"/>
    </source>
</evidence>
<keyword evidence="5" id="KW-1185">Reference proteome</keyword>
<feature type="domain" description="MSP" evidence="3">
    <location>
        <begin position="1"/>
        <end position="121"/>
    </location>
</feature>
<keyword evidence="1" id="KW-0963">Cytoplasm</keyword>